<evidence type="ECO:0000313" key="3">
    <source>
        <dbReference type="Proteomes" id="UP000320693"/>
    </source>
</evidence>
<protein>
    <submittedName>
        <fullName evidence="2">Uncharacterized protein</fullName>
    </submittedName>
</protein>
<evidence type="ECO:0000313" key="2">
    <source>
        <dbReference type="EMBL" id="GEC29020.1"/>
    </source>
</evidence>
<reference evidence="2 3" key="1">
    <citation type="submission" date="2019-06" db="EMBL/GenBank/DDBJ databases">
        <title>Whole genome shotgun sequence of Pseudonocardia saturnea NBRC 14499.</title>
        <authorList>
            <person name="Hosoyama A."/>
            <person name="Uohara A."/>
            <person name="Ohji S."/>
            <person name="Ichikawa N."/>
        </authorList>
    </citation>
    <scope>NUCLEOTIDE SEQUENCE [LARGE SCALE GENOMIC DNA]</scope>
    <source>
        <strain evidence="2 3">NBRC 14499</strain>
    </source>
</reference>
<proteinExistence type="predicted"/>
<dbReference type="EMBL" id="BJNH01000101">
    <property type="protein sequence ID" value="GEC29020.1"/>
    <property type="molecule type" value="Genomic_DNA"/>
</dbReference>
<name>A0ABQ0S7X3_9PSEU</name>
<evidence type="ECO:0000256" key="1">
    <source>
        <dbReference type="SAM" id="MobiDB-lite"/>
    </source>
</evidence>
<dbReference type="Proteomes" id="UP000320693">
    <property type="component" value="Unassembled WGS sequence"/>
</dbReference>
<gene>
    <name evidence="2" type="ORF">PSA01_60490</name>
</gene>
<organism evidence="2 3">
    <name type="scientific">Pseudonocardia saturnea</name>
    <dbReference type="NCBI Taxonomy" id="33909"/>
    <lineage>
        <taxon>Bacteria</taxon>
        <taxon>Bacillati</taxon>
        <taxon>Actinomycetota</taxon>
        <taxon>Actinomycetes</taxon>
        <taxon>Pseudonocardiales</taxon>
        <taxon>Pseudonocardiaceae</taxon>
        <taxon>Pseudonocardia</taxon>
    </lineage>
</organism>
<accession>A0ABQ0S7X3</accession>
<feature type="region of interest" description="Disordered" evidence="1">
    <location>
        <begin position="22"/>
        <end position="65"/>
    </location>
</feature>
<keyword evidence="3" id="KW-1185">Reference proteome</keyword>
<sequence>MVRHPRTVDLRTATRVTVARHPARTVTGPPKGADGYSAGRIRPSPGRACVGGIPLRDEASGLVAA</sequence>
<comment type="caution">
    <text evidence="2">The sequence shown here is derived from an EMBL/GenBank/DDBJ whole genome shotgun (WGS) entry which is preliminary data.</text>
</comment>